<proteinExistence type="predicted"/>
<sequence length="80" mass="8769">MWRAVAASGYNYRSGGMIFSAPDALLRESKLWRGHAGPGSEEYPRQHLPGVLDHDLKSASGAANERSLRNPSYLKASPEK</sequence>
<feature type="region of interest" description="Disordered" evidence="1">
    <location>
        <begin position="34"/>
        <end position="80"/>
    </location>
</feature>
<name>A0AAE1A9J4_9GAST</name>
<comment type="caution">
    <text evidence="2">The sequence shown here is derived from an EMBL/GenBank/DDBJ whole genome shotgun (WGS) entry which is preliminary data.</text>
</comment>
<evidence type="ECO:0000313" key="2">
    <source>
        <dbReference type="EMBL" id="KAK3783502.1"/>
    </source>
</evidence>
<dbReference type="EMBL" id="JAWDGP010002405">
    <property type="protein sequence ID" value="KAK3783502.1"/>
    <property type="molecule type" value="Genomic_DNA"/>
</dbReference>
<keyword evidence="3" id="KW-1185">Reference proteome</keyword>
<gene>
    <name evidence="2" type="ORF">RRG08_008839</name>
</gene>
<dbReference type="Proteomes" id="UP001283361">
    <property type="component" value="Unassembled WGS sequence"/>
</dbReference>
<evidence type="ECO:0000256" key="1">
    <source>
        <dbReference type="SAM" id="MobiDB-lite"/>
    </source>
</evidence>
<accession>A0AAE1A9J4</accession>
<protein>
    <submittedName>
        <fullName evidence="2">Uncharacterized protein</fullName>
    </submittedName>
</protein>
<organism evidence="2 3">
    <name type="scientific">Elysia crispata</name>
    <name type="common">lettuce slug</name>
    <dbReference type="NCBI Taxonomy" id="231223"/>
    <lineage>
        <taxon>Eukaryota</taxon>
        <taxon>Metazoa</taxon>
        <taxon>Spiralia</taxon>
        <taxon>Lophotrochozoa</taxon>
        <taxon>Mollusca</taxon>
        <taxon>Gastropoda</taxon>
        <taxon>Heterobranchia</taxon>
        <taxon>Euthyneura</taxon>
        <taxon>Panpulmonata</taxon>
        <taxon>Sacoglossa</taxon>
        <taxon>Placobranchoidea</taxon>
        <taxon>Plakobranchidae</taxon>
        <taxon>Elysia</taxon>
    </lineage>
</organism>
<evidence type="ECO:0000313" key="3">
    <source>
        <dbReference type="Proteomes" id="UP001283361"/>
    </source>
</evidence>
<reference evidence="2" key="1">
    <citation type="journal article" date="2023" name="G3 (Bethesda)">
        <title>A reference genome for the long-term kleptoplast-retaining sea slug Elysia crispata morphotype clarki.</title>
        <authorList>
            <person name="Eastman K.E."/>
            <person name="Pendleton A.L."/>
            <person name="Shaikh M.A."/>
            <person name="Suttiyut T."/>
            <person name="Ogas R."/>
            <person name="Tomko P."/>
            <person name="Gavelis G."/>
            <person name="Widhalm J.R."/>
            <person name="Wisecaver J.H."/>
        </authorList>
    </citation>
    <scope>NUCLEOTIDE SEQUENCE</scope>
    <source>
        <strain evidence="2">ECLA1</strain>
    </source>
</reference>
<dbReference type="AlphaFoldDB" id="A0AAE1A9J4"/>